<sequence>MYQSPRSPKAPLRRQCFFSLFAAFELCLVAPKLPHGFHFSFVLFLSGLEESGGGNSGRRPSLYCRENAGELPPAVEVGSAQFSTTECIFFFFSFRTLDLAH</sequence>
<proteinExistence type="predicted"/>
<protein>
    <submittedName>
        <fullName evidence="1">Uncharacterized protein</fullName>
    </submittedName>
</protein>
<accession>A0A6B0UCC2</accession>
<dbReference type="AlphaFoldDB" id="A0A6B0UCC2"/>
<reference evidence="1" key="1">
    <citation type="submission" date="2019-12" db="EMBL/GenBank/DDBJ databases">
        <title>An insight into the sialome of adult female Ixodes ricinus ticks feeding for 6 days.</title>
        <authorList>
            <person name="Perner J."/>
            <person name="Ribeiro J.M.C."/>
        </authorList>
    </citation>
    <scope>NUCLEOTIDE SEQUENCE</scope>
    <source>
        <strain evidence="1">Semi-engorged</strain>
        <tissue evidence="1">Salivary glands</tissue>
    </source>
</reference>
<dbReference type="EMBL" id="GIFC01006228">
    <property type="protein sequence ID" value="MXU88311.1"/>
    <property type="molecule type" value="Transcribed_RNA"/>
</dbReference>
<name>A0A6B0UCC2_IXORI</name>
<organism evidence="1">
    <name type="scientific">Ixodes ricinus</name>
    <name type="common">Common tick</name>
    <name type="synonym">Acarus ricinus</name>
    <dbReference type="NCBI Taxonomy" id="34613"/>
    <lineage>
        <taxon>Eukaryota</taxon>
        <taxon>Metazoa</taxon>
        <taxon>Ecdysozoa</taxon>
        <taxon>Arthropoda</taxon>
        <taxon>Chelicerata</taxon>
        <taxon>Arachnida</taxon>
        <taxon>Acari</taxon>
        <taxon>Parasitiformes</taxon>
        <taxon>Ixodida</taxon>
        <taxon>Ixodoidea</taxon>
        <taxon>Ixodidae</taxon>
        <taxon>Ixodinae</taxon>
        <taxon>Ixodes</taxon>
    </lineage>
</organism>
<evidence type="ECO:0000313" key="1">
    <source>
        <dbReference type="EMBL" id="MXU88311.1"/>
    </source>
</evidence>